<sequence>MQREKFREDMAHALKPLTGMSPAQLEAYQRRMSKPASLQRECRRLEGEVVALKGEERSGRGDRAQIGMRLQDAQQKLLYLRC</sequence>
<gene>
    <name evidence="1" type="ORF">C7444_10258</name>
</gene>
<dbReference type="AlphaFoldDB" id="A0A318H4C2"/>
<evidence type="ECO:0000313" key="1">
    <source>
        <dbReference type="EMBL" id="PXW98581.1"/>
    </source>
</evidence>
<accession>A0A318H4C2</accession>
<name>A0A318H4C2_9BURK</name>
<dbReference type="Proteomes" id="UP000247811">
    <property type="component" value="Unassembled WGS sequence"/>
</dbReference>
<comment type="caution">
    <text evidence="1">The sequence shown here is derived from an EMBL/GenBank/DDBJ whole genome shotgun (WGS) entry which is preliminary data.</text>
</comment>
<keyword evidence="2" id="KW-1185">Reference proteome</keyword>
<dbReference type="EMBL" id="QJJS01000002">
    <property type="protein sequence ID" value="PXW98581.1"/>
    <property type="molecule type" value="Genomic_DNA"/>
</dbReference>
<evidence type="ECO:0000313" key="2">
    <source>
        <dbReference type="Proteomes" id="UP000247811"/>
    </source>
</evidence>
<reference evidence="1 2" key="1">
    <citation type="submission" date="2018-05" db="EMBL/GenBank/DDBJ databases">
        <title>Genomic Encyclopedia of Type Strains, Phase IV (KMG-IV): sequencing the most valuable type-strain genomes for metagenomic binning, comparative biology and taxonomic classification.</title>
        <authorList>
            <person name="Goeker M."/>
        </authorList>
    </citation>
    <scope>NUCLEOTIDE SEQUENCE [LARGE SCALE GENOMIC DNA]</scope>
    <source>
        <strain evidence="1 2">DSM 566</strain>
    </source>
</reference>
<protein>
    <submittedName>
        <fullName evidence="1">Uncharacterized protein</fullName>
    </submittedName>
</protein>
<organism evidence="1 2">
    <name type="scientific">Sphaerotilus hippei</name>
    <dbReference type="NCBI Taxonomy" id="744406"/>
    <lineage>
        <taxon>Bacteria</taxon>
        <taxon>Pseudomonadati</taxon>
        <taxon>Pseudomonadota</taxon>
        <taxon>Betaproteobacteria</taxon>
        <taxon>Burkholderiales</taxon>
        <taxon>Sphaerotilaceae</taxon>
        <taxon>Sphaerotilus</taxon>
    </lineage>
</organism>
<proteinExistence type="predicted"/>